<evidence type="ECO:0000313" key="2">
    <source>
        <dbReference type="EMBL" id="MCH6265323.1"/>
    </source>
</evidence>
<sequence>MRRLDGYLQKNNTLTLYIIGYKNQGESIVINIADQFIGVLDSYKTPNHFVTKDILDGFGRKKVNFLCWTHTDADHTLGMSDLLKNHVDRKTLFFLPEGFQAKEIQAMYSKYVSSEYQEISKIADKNIAVSNYISVNQSVSETYSILFSSSSEKLYIDLEYYTPLSRVVKNLSQKAFDNYFKRNKYVSNKPNYFSTVLKITVRHPDIIPITICLTSDLDNYIIKRMDEEQAQECFDGNLIIKIPHHGSKHSRNILEYINSFGFAATTSYSSSNLPQKEILDSYKLINPNVSFTGKDNTQEYGIIKYEIKLTDKFHDLIKLTHLGGAGIY</sequence>
<evidence type="ECO:0000313" key="1">
    <source>
        <dbReference type="EMBL" id="MBS4185989.1"/>
    </source>
</evidence>
<keyword evidence="3" id="KW-1185">Reference proteome</keyword>
<dbReference type="SUPFAM" id="SSF56281">
    <property type="entry name" value="Metallo-hydrolase/oxidoreductase"/>
    <property type="match status" value="1"/>
</dbReference>
<dbReference type="Proteomes" id="UP000677265">
    <property type="component" value="Unassembled WGS sequence"/>
</dbReference>
<dbReference type="InterPro" id="IPR036866">
    <property type="entry name" value="RibonucZ/Hydroxyglut_hydro"/>
</dbReference>
<evidence type="ECO:0008006" key="4">
    <source>
        <dbReference type="Google" id="ProtNLM"/>
    </source>
</evidence>
<dbReference type="Gene3D" id="3.60.15.10">
    <property type="entry name" value="Ribonuclease Z/Hydroxyacylglutathione hydrolase-like"/>
    <property type="match status" value="1"/>
</dbReference>
<name>A0A942T4I5_9BACI</name>
<dbReference type="RefSeq" id="WP_213145791.1">
    <property type="nucleotide sequence ID" value="NZ_JAGYPE020000009.1"/>
</dbReference>
<protein>
    <recommendedName>
        <fullName evidence="4">Metallo-beta-lactamase domain-containing protein</fullName>
    </recommendedName>
</protein>
<dbReference type="EMBL" id="JAGYPE020000009">
    <property type="protein sequence ID" value="MCH6265323.1"/>
    <property type="molecule type" value="Genomic_DNA"/>
</dbReference>
<dbReference type="AlphaFoldDB" id="A0A942T4I5"/>
<gene>
    <name evidence="2" type="ORF">KHB02_007250</name>
    <name evidence="1" type="ORF">KHB02_31850</name>
</gene>
<reference evidence="1" key="1">
    <citation type="submission" date="2021-05" db="EMBL/GenBank/DDBJ databases">
        <title>Novel Bacillus species.</title>
        <authorList>
            <person name="Liu G."/>
        </authorList>
    </citation>
    <scope>NUCLEOTIDE SEQUENCE</scope>
    <source>
        <strain evidence="1 3">FJAT-50051</strain>
    </source>
</reference>
<comment type="caution">
    <text evidence="1">The sequence shown here is derived from an EMBL/GenBank/DDBJ whole genome shotgun (WGS) entry which is preliminary data.</text>
</comment>
<proteinExistence type="predicted"/>
<organism evidence="1">
    <name type="scientific">Neobacillus citreus</name>
    <dbReference type="NCBI Taxonomy" id="2833578"/>
    <lineage>
        <taxon>Bacteria</taxon>
        <taxon>Bacillati</taxon>
        <taxon>Bacillota</taxon>
        <taxon>Bacilli</taxon>
        <taxon>Bacillales</taxon>
        <taxon>Bacillaceae</taxon>
        <taxon>Neobacillus</taxon>
    </lineage>
</organism>
<accession>A0A942T4I5</accession>
<dbReference type="EMBL" id="JAGYPE010000006">
    <property type="protein sequence ID" value="MBS4185989.1"/>
    <property type="molecule type" value="Genomic_DNA"/>
</dbReference>
<evidence type="ECO:0000313" key="3">
    <source>
        <dbReference type="Proteomes" id="UP000677265"/>
    </source>
</evidence>